<evidence type="ECO:0000259" key="1">
    <source>
        <dbReference type="Pfam" id="PF01636"/>
    </source>
</evidence>
<dbReference type="Gene3D" id="3.90.1200.10">
    <property type="match status" value="1"/>
</dbReference>
<comment type="caution">
    <text evidence="2">The sequence shown here is derived from an EMBL/GenBank/DDBJ whole genome shotgun (WGS) entry which is preliminary data.</text>
</comment>
<dbReference type="RefSeq" id="WP_346757753.1">
    <property type="nucleotide sequence ID" value="NZ_JAUJEB010000001.1"/>
</dbReference>
<proteinExistence type="predicted"/>
<dbReference type="Pfam" id="PF01636">
    <property type="entry name" value="APH"/>
    <property type="match status" value="1"/>
</dbReference>
<organism evidence="2 3">
    <name type="scientific">Agaribacillus aureus</name>
    <dbReference type="NCBI Taxonomy" id="3051825"/>
    <lineage>
        <taxon>Bacteria</taxon>
        <taxon>Pseudomonadati</taxon>
        <taxon>Bacteroidota</taxon>
        <taxon>Cytophagia</taxon>
        <taxon>Cytophagales</taxon>
        <taxon>Splendidivirgaceae</taxon>
        <taxon>Agaribacillus</taxon>
    </lineage>
</organism>
<accession>A0ABT8L7P0</accession>
<evidence type="ECO:0000313" key="3">
    <source>
        <dbReference type="Proteomes" id="UP001172083"/>
    </source>
</evidence>
<dbReference type="InterPro" id="IPR008271">
    <property type="entry name" value="Ser/Thr_kinase_AS"/>
</dbReference>
<evidence type="ECO:0000313" key="2">
    <source>
        <dbReference type="EMBL" id="MDN5212436.1"/>
    </source>
</evidence>
<dbReference type="InterPro" id="IPR011009">
    <property type="entry name" value="Kinase-like_dom_sf"/>
</dbReference>
<dbReference type="GO" id="GO:0016740">
    <property type="term" value="F:transferase activity"/>
    <property type="evidence" value="ECO:0007669"/>
    <property type="project" value="UniProtKB-KW"/>
</dbReference>
<keyword evidence="3" id="KW-1185">Reference proteome</keyword>
<feature type="domain" description="Aminoglycoside phosphotransferase" evidence="1">
    <location>
        <begin position="39"/>
        <end position="276"/>
    </location>
</feature>
<keyword evidence="2" id="KW-0808">Transferase</keyword>
<dbReference type="PROSITE" id="PS00108">
    <property type="entry name" value="PROTEIN_KINASE_ST"/>
    <property type="match status" value="1"/>
</dbReference>
<name>A0ABT8L7P0_9BACT</name>
<gene>
    <name evidence="2" type="ORF">QQ020_10280</name>
</gene>
<dbReference type="EMBL" id="JAUJEB010000001">
    <property type="protein sequence ID" value="MDN5212436.1"/>
    <property type="molecule type" value="Genomic_DNA"/>
</dbReference>
<dbReference type="Proteomes" id="UP001172083">
    <property type="component" value="Unassembled WGS sequence"/>
</dbReference>
<dbReference type="InterPro" id="IPR051678">
    <property type="entry name" value="AGP_Transferase"/>
</dbReference>
<sequence>MSDAMESTWERRNQIYPVNKALAQQLFDPFIPQKNITAITYLSGGLRNTNYKISVDGYKTPFVLRIYADEDESCKKELAIYKLLKGVVPLPQIYYTTTTKDIIDRSFSILGYLEGTTLANMIKSGWQPGEEIASEIGGLLGTIHSHRFEKTGFLDENLRVSEELGPIHEWMEKYVLQPVGTDKVQQKLPPGLAERLKIFVRQEQTVLSDKPPLVLSHGDFKPTNILISGHKITGILDWEFAFAGPYYFDLGQILRYDEDLPHNFENHLMAGYRQNIDYNIPEYWKRMARSIDLINLIGFLEDCQNRPEMQKQVVRLISKTIDFDG</sequence>
<dbReference type="InterPro" id="IPR002575">
    <property type="entry name" value="Aminoglycoside_PTrfase"/>
</dbReference>
<dbReference type="PANTHER" id="PTHR21310">
    <property type="entry name" value="AMINOGLYCOSIDE PHOSPHOTRANSFERASE-RELATED-RELATED"/>
    <property type="match status" value="1"/>
</dbReference>
<reference evidence="2" key="1">
    <citation type="submission" date="2023-06" db="EMBL/GenBank/DDBJ databases">
        <title>Genomic of Agaribacillus aureum.</title>
        <authorList>
            <person name="Wang G."/>
        </authorList>
    </citation>
    <scope>NUCLEOTIDE SEQUENCE</scope>
    <source>
        <strain evidence="2">BMA12</strain>
    </source>
</reference>
<protein>
    <submittedName>
        <fullName evidence="2">Aminoglycoside phosphotransferase family protein</fullName>
        <ecNumber evidence="2">2.7.1.-</ecNumber>
    </submittedName>
</protein>
<dbReference type="SUPFAM" id="SSF56112">
    <property type="entry name" value="Protein kinase-like (PK-like)"/>
    <property type="match status" value="1"/>
</dbReference>
<dbReference type="EC" id="2.7.1.-" evidence="2"/>
<dbReference type="Gene3D" id="3.30.200.20">
    <property type="entry name" value="Phosphorylase Kinase, domain 1"/>
    <property type="match status" value="1"/>
</dbReference>